<gene>
    <name evidence="3" type="ORF">FNV43_RR20923</name>
</gene>
<evidence type="ECO:0000259" key="2">
    <source>
        <dbReference type="Pfam" id="PF03407"/>
    </source>
</evidence>
<feature type="domain" description="Nucleotide-diphospho-sugar transferase" evidence="2">
    <location>
        <begin position="202"/>
        <end position="268"/>
    </location>
</feature>
<comment type="caution">
    <text evidence="3">The sequence shown here is derived from an EMBL/GenBank/DDBJ whole genome shotgun (WGS) entry which is preliminary data.</text>
</comment>
<dbReference type="Pfam" id="PF03407">
    <property type="entry name" value="Nucleotid_trans"/>
    <property type="match status" value="2"/>
</dbReference>
<dbReference type="PROSITE" id="PS51257">
    <property type="entry name" value="PROKAR_LIPOPROTEIN"/>
    <property type="match status" value="1"/>
</dbReference>
<dbReference type="EMBL" id="VOIH02000009">
    <property type="protein sequence ID" value="KAF3438167.1"/>
    <property type="molecule type" value="Genomic_DNA"/>
</dbReference>
<reference evidence="3" key="1">
    <citation type="submission" date="2020-03" db="EMBL/GenBank/DDBJ databases">
        <title>A high-quality chromosome-level genome assembly of a woody plant with both climbing and erect habits, Rhamnella rubrinervis.</title>
        <authorList>
            <person name="Lu Z."/>
            <person name="Yang Y."/>
            <person name="Zhu X."/>
            <person name="Sun Y."/>
        </authorList>
    </citation>
    <scope>NUCLEOTIDE SEQUENCE</scope>
    <source>
        <strain evidence="3">BYM</strain>
        <tissue evidence="3">Leaf</tissue>
    </source>
</reference>
<evidence type="ECO:0000313" key="3">
    <source>
        <dbReference type="EMBL" id="KAF3438167.1"/>
    </source>
</evidence>
<dbReference type="Proteomes" id="UP000796880">
    <property type="component" value="Unassembled WGS sequence"/>
</dbReference>
<keyword evidence="1" id="KW-0812">Transmembrane</keyword>
<dbReference type="InterPro" id="IPR005069">
    <property type="entry name" value="Nucl-diP-sugar_transferase"/>
</dbReference>
<feature type="transmembrane region" description="Helical" evidence="1">
    <location>
        <begin position="21"/>
        <end position="41"/>
    </location>
</feature>
<feature type="domain" description="Nucleotide-diphospho-sugar transferase" evidence="2">
    <location>
        <begin position="152"/>
        <end position="180"/>
    </location>
</feature>
<evidence type="ECO:0000256" key="1">
    <source>
        <dbReference type="SAM" id="Phobius"/>
    </source>
</evidence>
<dbReference type="AlphaFoldDB" id="A0A8K0DVA5"/>
<sequence>MISKTVALEVDQKVYNWRWTVKVAAVFVGVAVACLVLSIHFPAVLICFPKAVASGIAVASEVKMGERKMVEEEKQRGFNKSIPLDVVLNRASMKNKTVIITTLNNAWAVPNSIFDLFLESFRIGNNTQKLEPTFLVKRFYDSRLLANDVEEIEFLANLLEKGYSFIFSDTDIMWLRDPFYISIQMQISKLHAITSGEILLIERFPGLHDQDVLNNIKHDPFITEIGLQLRFLNTAYFGGFCEPSRDLNLVCTMHANCCVGLDNKVHDLQILLKDWRRFTSSNQTEEPKVSWSVPQYCRSSRGYVTNDLGDHLLRVLQI</sequence>
<accession>A0A8K0DVA5</accession>
<dbReference type="PANTHER" id="PTHR46038:SF13">
    <property type="entry name" value="GLYCOSYLTRANSFERASE"/>
    <property type="match status" value="1"/>
</dbReference>
<proteinExistence type="predicted"/>
<evidence type="ECO:0000313" key="4">
    <source>
        <dbReference type="Proteomes" id="UP000796880"/>
    </source>
</evidence>
<dbReference type="OrthoDB" id="540503at2759"/>
<name>A0A8K0DVA5_9ROSA</name>
<protein>
    <recommendedName>
        <fullName evidence="2">Nucleotide-diphospho-sugar transferase domain-containing protein</fullName>
    </recommendedName>
</protein>
<keyword evidence="1" id="KW-1133">Transmembrane helix</keyword>
<organism evidence="3 4">
    <name type="scientific">Rhamnella rubrinervis</name>
    <dbReference type="NCBI Taxonomy" id="2594499"/>
    <lineage>
        <taxon>Eukaryota</taxon>
        <taxon>Viridiplantae</taxon>
        <taxon>Streptophyta</taxon>
        <taxon>Embryophyta</taxon>
        <taxon>Tracheophyta</taxon>
        <taxon>Spermatophyta</taxon>
        <taxon>Magnoliopsida</taxon>
        <taxon>eudicotyledons</taxon>
        <taxon>Gunneridae</taxon>
        <taxon>Pentapetalae</taxon>
        <taxon>rosids</taxon>
        <taxon>fabids</taxon>
        <taxon>Rosales</taxon>
        <taxon>Rhamnaceae</taxon>
        <taxon>rhamnoid group</taxon>
        <taxon>Rhamneae</taxon>
        <taxon>Rhamnella</taxon>
    </lineage>
</organism>
<keyword evidence="1" id="KW-0472">Membrane</keyword>
<dbReference type="PANTHER" id="PTHR46038">
    <property type="entry name" value="EXPRESSED PROTEIN-RELATED"/>
    <property type="match status" value="1"/>
</dbReference>
<keyword evidence="4" id="KW-1185">Reference proteome</keyword>
<dbReference type="InterPro" id="IPR044821">
    <property type="entry name" value="At1g28695/At4g15970-like"/>
</dbReference>